<dbReference type="EMBL" id="JABFUD020000004">
    <property type="protein sequence ID" value="KAI5080704.1"/>
    <property type="molecule type" value="Genomic_DNA"/>
</dbReference>
<protein>
    <submittedName>
        <fullName evidence="2">Uncharacterized protein</fullName>
    </submittedName>
</protein>
<accession>A0A9D4V704</accession>
<feature type="transmembrane region" description="Helical" evidence="1">
    <location>
        <begin position="44"/>
        <end position="64"/>
    </location>
</feature>
<evidence type="ECO:0000256" key="1">
    <source>
        <dbReference type="SAM" id="Phobius"/>
    </source>
</evidence>
<keyword evidence="1" id="KW-0472">Membrane</keyword>
<dbReference type="Proteomes" id="UP000886520">
    <property type="component" value="Chromosome 4"/>
</dbReference>
<evidence type="ECO:0000313" key="3">
    <source>
        <dbReference type="Proteomes" id="UP000886520"/>
    </source>
</evidence>
<evidence type="ECO:0000313" key="2">
    <source>
        <dbReference type="EMBL" id="KAI5080704.1"/>
    </source>
</evidence>
<gene>
    <name evidence="2" type="ORF">GOP47_0003887</name>
</gene>
<name>A0A9D4V704_ADICA</name>
<sequence>MRGPFVVSSNLFHLRVAHDSGYIILTVLSPPRTLIYTTTARVRVFYAFLPLSLPWLFSICWNCLATGSTDVLRSSGRL</sequence>
<comment type="caution">
    <text evidence="2">The sequence shown here is derived from an EMBL/GenBank/DDBJ whole genome shotgun (WGS) entry which is preliminary data.</text>
</comment>
<keyword evidence="1" id="KW-1133">Transmembrane helix</keyword>
<keyword evidence="1" id="KW-0812">Transmembrane</keyword>
<proteinExistence type="predicted"/>
<reference evidence="2" key="1">
    <citation type="submission" date="2021-01" db="EMBL/GenBank/DDBJ databases">
        <title>Adiantum capillus-veneris genome.</title>
        <authorList>
            <person name="Fang Y."/>
            <person name="Liao Q."/>
        </authorList>
    </citation>
    <scope>NUCLEOTIDE SEQUENCE</scope>
    <source>
        <strain evidence="2">H3</strain>
        <tissue evidence="2">Leaf</tissue>
    </source>
</reference>
<dbReference type="AlphaFoldDB" id="A0A9D4V704"/>
<organism evidence="2 3">
    <name type="scientific">Adiantum capillus-veneris</name>
    <name type="common">Maidenhair fern</name>
    <dbReference type="NCBI Taxonomy" id="13818"/>
    <lineage>
        <taxon>Eukaryota</taxon>
        <taxon>Viridiplantae</taxon>
        <taxon>Streptophyta</taxon>
        <taxon>Embryophyta</taxon>
        <taxon>Tracheophyta</taxon>
        <taxon>Polypodiopsida</taxon>
        <taxon>Polypodiidae</taxon>
        <taxon>Polypodiales</taxon>
        <taxon>Pteridineae</taxon>
        <taxon>Pteridaceae</taxon>
        <taxon>Vittarioideae</taxon>
        <taxon>Adiantum</taxon>
    </lineage>
</organism>
<keyword evidence="3" id="KW-1185">Reference proteome</keyword>